<dbReference type="PANTHER" id="PTHR33090">
    <property type="entry name" value="DUF3774 DOMAIN PROTEIN-RELATED"/>
    <property type="match status" value="1"/>
</dbReference>
<evidence type="ECO:0000256" key="1">
    <source>
        <dbReference type="SAM" id="MobiDB-lite"/>
    </source>
</evidence>
<protein>
    <recommendedName>
        <fullName evidence="5">Wound-responsive family protein</fullName>
    </recommendedName>
</protein>
<evidence type="ECO:0000313" key="3">
    <source>
        <dbReference type="EMBL" id="PKA62193.1"/>
    </source>
</evidence>
<feature type="region of interest" description="Disordered" evidence="1">
    <location>
        <begin position="56"/>
        <end position="80"/>
    </location>
</feature>
<sequence>MAGFPTRSASLIVAASVATVEALKDQVGLCRWNYAIRNLHRQAKAKLVPLAAARSSGQARQVSSGSQAEKQAGGEGSAVEEMIRRQRAEKAEKVMLLVCWVPS</sequence>
<feature type="signal peptide" evidence="2">
    <location>
        <begin position="1"/>
        <end position="22"/>
    </location>
</feature>
<dbReference type="STRING" id="1088818.A0A2I0B326"/>
<reference evidence="3 4" key="1">
    <citation type="journal article" date="2017" name="Nature">
        <title>The Apostasia genome and the evolution of orchids.</title>
        <authorList>
            <person name="Zhang G.Q."/>
            <person name="Liu K.W."/>
            <person name="Li Z."/>
            <person name="Lohaus R."/>
            <person name="Hsiao Y.Y."/>
            <person name="Niu S.C."/>
            <person name="Wang J.Y."/>
            <person name="Lin Y.C."/>
            <person name="Xu Q."/>
            <person name="Chen L.J."/>
            <person name="Yoshida K."/>
            <person name="Fujiwara S."/>
            <person name="Wang Z.W."/>
            <person name="Zhang Y.Q."/>
            <person name="Mitsuda N."/>
            <person name="Wang M."/>
            <person name="Liu G.H."/>
            <person name="Pecoraro L."/>
            <person name="Huang H.X."/>
            <person name="Xiao X.J."/>
            <person name="Lin M."/>
            <person name="Wu X.Y."/>
            <person name="Wu W.L."/>
            <person name="Chen Y.Y."/>
            <person name="Chang S.B."/>
            <person name="Sakamoto S."/>
            <person name="Ohme-Takagi M."/>
            <person name="Yagi M."/>
            <person name="Zeng S.J."/>
            <person name="Shen C.Y."/>
            <person name="Yeh C.M."/>
            <person name="Luo Y.B."/>
            <person name="Tsai W.C."/>
            <person name="Van de Peer Y."/>
            <person name="Liu Z.J."/>
        </authorList>
    </citation>
    <scope>NUCLEOTIDE SEQUENCE [LARGE SCALE GENOMIC DNA]</scope>
    <source>
        <strain evidence="4">cv. Shenzhen</strain>
        <tissue evidence="3">Stem</tissue>
    </source>
</reference>
<feature type="chain" id="PRO_5014125048" description="Wound-responsive family protein" evidence="2">
    <location>
        <begin position="23"/>
        <end position="103"/>
    </location>
</feature>
<evidence type="ECO:0008006" key="5">
    <source>
        <dbReference type="Google" id="ProtNLM"/>
    </source>
</evidence>
<keyword evidence="4" id="KW-1185">Reference proteome</keyword>
<feature type="compositionally biased region" description="Polar residues" evidence="1">
    <location>
        <begin position="56"/>
        <end position="69"/>
    </location>
</feature>
<keyword evidence="2" id="KW-0732">Signal</keyword>
<organism evidence="3 4">
    <name type="scientific">Apostasia shenzhenica</name>
    <dbReference type="NCBI Taxonomy" id="1088818"/>
    <lineage>
        <taxon>Eukaryota</taxon>
        <taxon>Viridiplantae</taxon>
        <taxon>Streptophyta</taxon>
        <taxon>Embryophyta</taxon>
        <taxon>Tracheophyta</taxon>
        <taxon>Spermatophyta</taxon>
        <taxon>Magnoliopsida</taxon>
        <taxon>Liliopsida</taxon>
        <taxon>Asparagales</taxon>
        <taxon>Orchidaceae</taxon>
        <taxon>Apostasioideae</taxon>
        <taxon>Apostasia</taxon>
    </lineage>
</organism>
<dbReference type="EMBL" id="KZ451919">
    <property type="protein sequence ID" value="PKA62193.1"/>
    <property type="molecule type" value="Genomic_DNA"/>
</dbReference>
<dbReference type="AlphaFoldDB" id="A0A2I0B326"/>
<dbReference type="Proteomes" id="UP000236161">
    <property type="component" value="Unassembled WGS sequence"/>
</dbReference>
<evidence type="ECO:0000313" key="4">
    <source>
        <dbReference type="Proteomes" id="UP000236161"/>
    </source>
</evidence>
<evidence type="ECO:0000256" key="2">
    <source>
        <dbReference type="SAM" id="SignalP"/>
    </source>
</evidence>
<dbReference type="OrthoDB" id="767544at2759"/>
<accession>A0A2I0B326</accession>
<gene>
    <name evidence="3" type="ORF">AXF42_Ash015077</name>
</gene>
<proteinExistence type="predicted"/>
<dbReference type="Pfam" id="PF12609">
    <property type="entry name" value="DUF3774"/>
    <property type="match status" value="1"/>
</dbReference>
<name>A0A2I0B326_9ASPA</name>
<dbReference type="InterPro" id="IPR022251">
    <property type="entry name" value="DUF3774_wound-induced"/>
</dbReference>